<evidence type="ECO:0000313" key="3">
    <source>
        <dbReference type="Proteomes" id="UP000199701"/>
    </source>
</evidence>
<dbReference type="OrthoDB" id="8582979at2"/>
<feature type="transmembrane region" description="Helical" evidence="1">
    <location>
        <begin position="150"/>
        <end position="173"/>
    </location>
</feature>
<feature type="transmembrane region" description="Helical" evidence="1">
    <location>
        <begin position="179"/>
        <end position="204"/>
    </location>
</feature>
<gene>
    <name evidence="2" type="ORF">SAMN05421659_103271</name>
</gene>
<protein>
    <submittedName>
        <fullName evidence="2">ABC-2 type transport system permease protein</fullName>
    </submittedName>
</protein>
<feature type="transmembrane region" description="Helical" evidence="1">
    <location>
        <begin position="124"/>
        <end position="143"/>
    </location>
</feature>
<dbReference type="RefSeq" id="WP_092451487.1">
    <property type="nucleotide sequence ID" value="NZ_FOJI01000003.1"/>
</dbReference>
<dbReference type="Proteomes" id="UP000199701">
    <property type="component" value="Unassembled WGS sequence"/>
</dbReference>
<dbReference type="PANTHER" id="PTHR36832">
    <property type="entry name" value="SLR1174 PROTEIN-RELATED"/>
    <property type="match status" value="1"/>
</dbReference>
<dbReference type="STRING" id="99656.SAMN05421659_103271"/>
<dbReference type="InterPro" id="IPR010390">
    <property type="entry name" value="ABC-2_transporter-like"/>
</dbReference>
<keyword evidence="1" id="KW-1133">Transmembrane helix</keyword>
<evidence type="ECO:0000313" key="2">
    <source>
        <dbReference type="EMBL" id="SEW03299.1"/>
    </source>
</evidence>
<feature type="transmembrane region" description="Helical" evidence="1">
    <location>
        <begin position="237"/>
        <end position="259"/>
    </location>
</feature>
<name>A0A1I0NPK7_9FIRM</name>
<accession>A0A1I0NPK7</accession>
<feature type="transmembrane region" description="Helical" evidence="1">
    <location>
        <begin position="21"/>
        <end position="45"/>
    </location>
</feature>
<sequence length="271" mass="31104">MRINRIKCYTPFALNTIKRSMAYRGAFFITLLSRLFTVFVIYFLWKAIYGSSVNSIIRGFSFTEMTAYITMNFLTGLITGITGSLAMNIAFDVSDGSIAIQLVRPISYRIIKFFESLGGLCGNVFFQIIPFFIIFMVIGFVKIPMSFNFVLYLFSAFLGFLCMFCFGFFFGLFSFYTTYFFGFSMAMSVIVQFFSGSLIPLTFFPEYLEKIFRLFPFASMNYTPIMIYLGKLNGKEVVYALMLQIVWILLFYLAGKLLWSSAIKRLTILGG</sequence>
<dbReference type="Pfam" id="PF06182">
    <property type="entry name" value="ABC2_membrane_6"/>
    <property type="match status" value="1"/>
</dbReference>
<dbReference type="EMBL" id="FOJI01000003">
    <property type="protein sequence ID" value="SEW03299.1"/>
    <property type="molecule type" value="Genomic_DNA"/>
</dbReference>
<proteinExistence type="predicted"/>
<organism evidence="2 3">
    <name type="scientific">[Clostridium] fimetarium</name>
    <dbReference type="NCBI Taxonomy" id="99656"/>
    <lineage>
        <taxon>Bacteria</taxon>
        <taxon>Bacillati</taxon>
        <taxon>Bacillota</taxon>
        <taxon>Clostridia</taxon>
        <taxon>Lachnospirales</taxon>
        <taxon>Lachnospiraceae</taxon>
    </lineage>
</organism>
<dbReference type="AlphaFoldDB" id="A0A1I0NPK7"/>
<dbReference type="PANTHER" id="PTHR36832:SF1">
    <property type="entry name" value="SLR1174 PROTEIN"/>
    <property type="match status" value="1"/>
</dbReference>
<keyword evidence="1" id="KW-0472">Membrane</keyword>
<evidence type="ECO:0000256" key="1">
    <source>
        <dbReference type="SAM" id="Phobius"/>
    </source>
</evidence>
<feature type="transmembrane region" description="Helical" evidence="1">
    <location>
        <begin position="211"/>
        <end position="231"/>
    </location>
</feature>
<keyword evidence="1" id="KW-0812">Transmembrane</keyword>
<keyword evidence="3" id="KW-1185">Reference proteome</keyword>
<reference evidence="2 3" key="1">
    <citation type="submission" date="2016-10" db="EMBL/GenBank/DDBJ databases">
        <authorList>
            <person name="de Groot N.N."/>
        </authorList>
    </citation>
    <scope>NUCLEOTIDE SEQUENCE [LARGE SCALE GENOMIC DNA]</scope>
    <source>
        <strain evidence="2 3">DSM 9179</strain>
    </source>
</reference>